<dbReference type="EMBL" id="MW018138">
    <property type="protein sequence ID" value="QPB44318.1"/>
    <property type="molecule type" value="Genomic_DNA"/>
</dbReference>
<accession>A0A7S8BEP1</accession>
<evidence type="ECO:0000313" key="1">
    <source>
        <dbReference type="EMBL" id="QPB44318.1"/>
    </source>
</evidence>
<dbReference type="KEGG" id="vg:80543514"/>
<evidence type="ECO:0000313" key="2">
    <source>
        <dbReference type="Proteomes" id="UP001162098"/>
    </source>
</evidence>
<keyword evidence="2" id="KW-1185">Reference proteome</keyword>
<protein>
    <submittedName>
        <fullName evidence="1">Uncharacterized protein</fullName>
    </submittedName>
</protein>
<proteinExistence type="predicted"/>
<dbReference type="Proteomes" id="UP001162098">
    <property type="component" value="Segment"/>
</dbReference>
<reference evidence="1 2" key="1">
    <citation type="submission" date="2020-09" db="EMBL/GenBank/DDBJ databases">
        <authorList>
            <person name="Zhang R."/>
            <person name="Garcia K."/>
            <person name="Ogata H."/>
        </authorList>
    </citation>
    <scope>NUCLEOTIDE SEQUENCE [LARGE SCALE GENOMIC DNA]</scope>
    <source>
        <strain evidence="2">stheno</strain>
    </source>
</reference>
<name>A0A7S8BEP1_9VIRU</name>
<organism evidence="1 2">
    <name type="scientific">Medusavirus stheno T3</name>
    <dbReference type="NCBI Taxonomy" id="3069717"/>
    <lineage>
        <taxon>Viruses</taxon>
        <taxon>Varidnaviria</taxon>
        <taxon>Bamfordvirae</taxon>
        <taxon>Nucleocytoviricota</taxon>
        <taxon>Megaviricetes</taxon>
        <taxon>Mamonoviridae</taxon>
        <taxon>Medusavirus</taxon>
        <taxon>Medusavirus sthenus</taxon>
    </lineage>
</organism>
<sequence length="255" mass="29069">MDSLPNEILWVIVCSSGLTLADSCRLALGTNKQFRQLHDDHVDRQLAAYARESRSGTTVEWVQRHNIVAFARSMNWKVNIRPEYPTARAAFLLSLSGYLPAIERTVTIEEAIAEFVEKHRHQTRHVVVDVEPRSHDLYRQVQEMDVGPCDLVIVDWEGSPPVVQIGGWPDMAMPRPYPINSQGPDWLLRYNSIELKSRGRVKLTMVSLSYVKKLQDHVCQRLGIEETYEFVWSLRTGDWGIFACSGGSGYPVYVP</sequence>